<evidence type="ECO:0000313" key="1">
    <source>
        <dbReference type="EMBL" id="KAI7748339.1"/>
    </source>
</evidence>
<evidence type="ECO:0000313" key="2">
    <source>
        <dbReference type="Proteomes" id="UP001206925"/>
    </source>
</evidence>
<proteinExistence type="predicted"/>
<reference evidence="1" key="1">
    <citation type="submission" date="2022-06" db="EMBL/GenBank/DDBJ databases">
        <title>Uncovering the hologenomic basis of an extraordinary plant invasion.</title>
        <authorList>
            <person name="Bieker V.C."/>
            <person name="Martin M.D."/>
            <person name="Gilbert T."/>
            <person name="Hodgins K."/>
            <person name="Battlay P."/>
            <person name="Petersen B."/>
            <person name="Wilson J."/>
        </authorList>
    </citation>
    <scope>NUCLEOTIDE SEQUENCE</scope>
    <source>
        <strain evidence="1">AA19_3_7</strain>
        <tissue evidence="1">Leaf</tissue>
    </source>
</reference>
<gene>
    <name evidence="1" type="ORF">M8C21_027987</name>
</gene>
<dbReference type="AlphaFoldDB" id="A0AAD5CWP5"/>
<keyword evidence="2" id="KW-1185">Reference proteome</keyword>
<dbReference type="EMBL" id="JAMZMK010006552">
    <property type="protein sequence ID" value="KAI7748339.1"/>
    <property type="molecule type" value="Genomic_DNA"/>
</dbReference>
<comment type="caution">
    <text evidence="1">The sequence shown here is derived from an EMBL/GenBank/DDBJ whole genome shotgun (WGS) entry which is preliminary data.</text>
</comment>
<organism evidence="1 2">
    <name type="scientific">Ambrosia artemisiifolia</name>
    <name type="common">Common ragweed</name>
    <dbReference type="NCBI Taxonomy" id="4212"/>
    <lineage>
        <taxon>Eukaryota</taxon>
        <taxon>Viridiplantae</taxon>
        <taxon>Streptophyta</taxon>
        <taxon>Embryophyta</taxon>
        <taxon>Tracheophyta</taxon>
        <taxon>Spermatophyta</taxon>
        <taxon>Magnoliopsida</taxon>
        <taxon>eudicotyledons</taxon>
        <taxon>Gunneridae</taxon>
        <taxon>Pentapetalae</taxon>
        <taxon>asterids</taxon>
        <taxon>campanulids</taxon>
        <taxon>Asterales</taxon>
        <taxon>Asteraceae</taxon>
        <taxon>Asteroideae</taxon>
        <taxon>Heliantheae alliance</taxon>
        <taxon>Heliantheae</taxon>
        <taxon>Ambrosia</taxon>
    </lineage>
</organism>
<protein>
    <submittedName>
        <fullName evidence="1">Uncharacterized protein</fullName>
    </submittedName>
</protein>
<sequence length="60" mass="6760">MSEARDRSGIEDFDMLQIKKTNGTSLDVTTCRSQDVIVDGKTDVKNADMQYMRLSQSESI</sequence>
<dbReference type="Proteomes" id="UP001206925">
    <property type="component" value="Unassembled WGS sequence"/>
</dbReference>
<accession>A0AAD5CWP5</accession>
<name>A0AAD5CWP5_AMBAR</name>